<evidence type="ECO:0000256" key="2">
    <source>
        <dbReference type="ARBA" id="ARBA00023242"/>
    </source>
</evidence>
<dbReference type="GO" id="GO:0005634">
    <property type="term" value="C:nucleus"/>
    <property type="evidence" value="ECO:0007669"/>
    <property type="project" value="UniProtKB-SubCell"/>
</dbReference>
<keyword evidence="2" id="KW-0539">Nucleus</keyword>
<feature type="domain" description="RSE1/DDB1/CPSF1 first beta-propeller" evidence="4">
    <location>
        <begin position="16"/>
        <end position="431"/>
    </location>
</feature>
<evidence type="ECO:0000313" key="6">
    <source>
        <dbReference type="EMBL" id="OXA61535.1"/>
    </source>
</evidence>
<dbReference type="FunFam" id="2.130.10.10:FF:000100">
    <property type="entry name" value="Cleavage and polyadenylation specificity factor subunit 1"/>
    <property type="match status" value="1"/>
</dbReference>
<evidence type="ECO:0000259" key="5">
    <source>
        <dbReference type="Pfam" id="PF23726"/>
    </source>
</evidence>
<dbReference type="InterPro" id="IPR050358">
    <property type="entry name" value="RSE1/DDB1/CFT1"/>
</dbReference>
<proteinExistence type="predicted"/>
<evidence type="ECO:0000259" key="3">
    <source>
        <dbReference type="Pfam" id="PF03178"/>
    </source>
</evidence>
<dbReference type="InterPro" id="IPR058543">
    <property type="entry name" value="Beta-prop_RSE1/DDB1/CPSF1_2nd"/>
</dbReference>
<dbReference type="InterPro" id="IPR015943">
    <property type="entry name" value="WD40/YVTN_repeat-like_dom_sf"/>
</dbReference>
<name>A0A226EV84_FOLCA</name>
<dbReference type="InterPro" id="IPR018846">
    <property type="entry name" value="Beta-prop_RSE1/DDB1/CPSF1_1st"/>
</dbReference>
<accession>A0A226EV84</accession>
<feature type="domain" description="RSE1/DDB1/CPSF1 C-terminal" evidence="3">
    <location>
        <begin position="1038"/>
        <end position="1374"/>
    </location>
</feature>
<organism evidence="6 7">
    <name type="scientific">Folsomia candida</name>
    <name type="common">Springtail</name>
    <dbReference type="NCBI Taxonomy" id="158441"/>
    <lineage>
        <taxon>Eukaryota</taxon>
        <taxon>Metazoa</taxon>
        <taxon>Ecdysozoa</taxon>
        <taxon>Arthropoda</taxon>
        <taxon>Hexapoda</taxon>
        <taxon>Collembola</taxon>
        <taxon>Entomobryomorpha</taxon>
        <taxon>Isotomoidea</taxon>
        <taxon>Isotomidae</taxon>
        <taxon>Proisotominae</taxon>
        <taxon>Folsomia</taxon>
    </lineage>
</organism>
<comment type="subcellular location">
    <subcellularLocation>
        <location evidence="1">Nucleus</location>
    </subcellularLocation>
</comment>
<dbReference type="InterPro" id="IPR004871">
    <property type="entry name" value="RSE1/DDB1/CPSF1_C"/>
</dbReference>
<dbReference type="PANTHER" id="PTHR10644">
    <property type="entry name" value="DNA REPAIR/RNA PROCESSING CPSF FAMILY"/>
    <property type="match status" value="1"/>
</dbReference>
<dbReference type="EMBL" id="LNIX01000001">
    <property type="protein sequence ID" value="OXA61535.1"/>
    <property type="molecule type" value="Genomic_DNA"/>
</dbReference>
<dbReference type="STRING" id="158441.A0A226EV84"/>
<feature type="domain" description="RSE1/DDB1/CPSF1 second beta-propeller" evidence="5">
    <location>
        <begin position="534"/>
        <end position="966"/>
    </location>
</feature>
<evidence type="ECO:0000256" key="1">
    <source>
        <dbReference type="ARBA" id="ARBA00004123"/>
    </source>
</evidence>
<evidence type="ECO:0000259" key="4">
    <source>
        <dbReference type="Pfam" id="PF10433"/>
    </source>
</evidence>
<gene>
    <name evidence="6" type="ORF">Fcan01_01887</name>
</gene>
<dbReference type="Pfam" id="PF23726">
    <property type="entry name" value="Beta-prop_RSE1_2nd"/>
    <property type="match status" value="1"/>
</dbReference>
<dbReference type="Proteomes" id="UP000198287">
    <property type="component" value="Unassembled WGS sequence"/>
</dbReference>
<keyword evidence="7" id="KW-1185">Reference proteome</keyword>
<dbReference type="OrthoDB" id="6109at2759"/>
<dbReference type="OMA" id="PMTKFKL"/>
<dbReference type="Pfam" id="PF10433">
    <property type="entry name" value="Beta-prop_RSE1_1st"/>
    <property type="match status" value="1"/>
</dbReference>
<evidence type="ECO:0000313" key="7">
    <source>
        <dbReference type="Proteomes" id="UP000198287"/>
    </source>
</evidence>
<dbReference type="Gene3D" id="2.130.10.10">
    <property type="entry name" value="YVTN repeat-like/Quinoprotein amine dehydrogenase"/>
    <property type="match status" value="2"/>
</dbReference>
<protein>
    <submittedName>
        <fullName evidence="6">Cleavage and polyadenylation specificity factor subunit 1</fullName>
    </submittedName>
</protein>
<dbReference type="Pfam" id="PF03178">
    <property type="entry name" value="CPSF_A"/>
    <property type="match status" value="1"/>
</dbReference>
<comment type="caution">
    <text evidence="6">The sequence shown here is derived from an EMBL/GenBank/DDBJ whole genome shotgun (WGS) entry which is preliminary data.</text>
</comment>
<sequence length="1409" mass="159625">MFSINKELHPPTGVEMCSYCYFFDRREKNLVVAGADLLRVFRFVPDLYDTSQDESKPPKMKMECLGEYRFQGTLIAMETMPLSLARDALLLAFKDAKLAIVEYDPDTHDLRTISVHFFETEDLKCGRTLRTNSMLRVDPDGRCAALLVYGRHLVIIPFLRRDSVFEEHFSDPTDIKPNLASLNRIPQLKSYTIDLWELEEKVDNVKDFKFLHGYYEPTIVFIYEPIQTYVGRVSVRQDTCALVAVSLNVSQKVHPCIWTVSHLPYDCCKILAVPKPIGGVLLMAQNALIYLNQSIPPYAAALNSIARKATNFPMKDQPEVVITLDCAQADFLSHDKVILSLKGGELYILTLLCDSMTTVRGFHFFKAASSVLTSCMLICDNDYVFLGSRLGNSLLLRLCEEGAIREVIDQIEDLNEDKDKNGDQQEVELIHDLDEEDDDDDAVLKVKKSRLALDQEEVEVYGSEKRTHFVITTYKFEFCDSLWNVGPCGNMTLGEPPFLSDDFTALEDPDLELVTTSGHGKNGALCVLQRSIRPQIVTTIPIHGLKDLWTLFLPNGSTNHGLIVVSQDSKTIVLQAGEDINQIHNSGFNTDLQSIHVSNIGNSKYMIQVFKDGIILLNGTNELQKINLGLSCDIVFAFTADPYVAILTAEGQIVLVVFVGDRLVPTLTQLHKASSSKVVAVSVYCDVSGIFTTKAPSDDSPEEQIVKLTKVKKEMRDEEELLYGNPDAADADFKKQQAAISSRWWRRNRRRQQTVMPSHWLVVARETGALEIFTLPDLQLRMSVVDFATTPRILGHTTQKPDFKHVGVDGESLPAVHEILLVGMGNLNKRPILFSRIGEDLYVYEAYPYYEDSYEDVLKMRFAKVRHNLIVREKRSAKSKGSTEVSFSMQIKNHFRHFPFLGGYGGVFICGPYPHWVFMPSTGQLRFHPMGIDSKIVSFAPFNNPNCPQGGFIYCNADYDFRICMLPKHLYYDAPWPIKKVPLKCTAHFIIYHIESKTYVVALSNSEFSTKICRVSGDEKEFIEEQKDERFPMPTRDKFSIQLFSSATWEVIPNTAQEMEPFENILCLKVVDLAYEGARTGLRGYLACGTGVTFGEDTTSRGRILIVDVIEVEPEPGQPLTKHKCKVLHTKEHKGPVTACTSVMGFLCAAVGQKLYLWQLKDNDLVGIAFIDTQIFIHQMISVKNLIYIADVYKSVSLLRFQETHRTIAVVSRDFKPLEVYGIGYLIDNTQLGLIASDNEKNFIIYMFQPQSRESFGGQRLIRKADFHLGQHVTTFTRVKCKVLDPTTTKRNSLAIEKRHVSFYGTLDGGLGYLLPINERTYRRLLMMQNVLYSFLQHRAALNPKSYRGIFCTDRTAGNPSKGIIDGDMVWEFLNLPWQEKLDVCRKIGSKVDEIVEDLMEIDRISSHF</sequence>
<dbReference type="FunFam" id="2.130.10.10:FF:000118">
    <property type="entry name" value="Cleavage and polyadenylation specificity factor subunit 1"/>
    <property type="match status" value="1"/>
</dbReference>
<dbReference type="GO" id="GO:0003676">
    <property type="term" value="F:nucleic acid binding"/>
    <property type="evidence" value="ECO:0007669"/>
    <property type="project" value="InterPro"/>
</dbReference>
<reference evidence="6 7" key="1">
    <citation type="submission" date="2015-12" db="EMBL/GenBank/DDBJ databases">
        <title>The genome of Folsomia candida.</title>
        <authorList>
            <person name="Faddeeva A."/>
            <person name="Derks M.F."/>
            <person name="Anvar Y."/>
            <person name="Smit S."/>
            <person name="Van Straalen N."/>
            <person name="Roelofs D."/>
        </authorList>
    </citation>
    <scope>NUCLEOTIDE SEQUENCE [LARGE SCALE GENOMIC DNA]</scope>
    <source>
        <strain evidence="6 7">VU population</strain>
        <tissue evidence="6">Whole body</tissue>
    </source>
</reference>
<dbReference type="Gene3D" id="1.10.150.910">
    <property type="match status" value="1"/>
</dbReference>